<feature type="compositionally biased region" description="Basic and acidic residues" evidence="11">
    <location>
        <begin position="1615"/>
        <end position="1632"/>
    </location>
</feature>
<feature type="compositionally biased region" description="Basic and acidic residues" evidence="11">
    <location>
        <begin position="1208"/>
        <end position="1218"/>
    </location>
</feature>
<evidence type="ECO:0000259" key="13">
    <source>
        <dbReference type="Pfam" id="PF03493"/>
    </source>
</evidence>
<keyword evidence="10" id="KW-0407">Ion channel</keyword>
<evidence type="ECO:0000256" key="10">
    <source>
        <dbReference type="ARBA" id="ARBA00023303"/>
    </source>
</evidence>
<sequence length="2273" mass="245790">MALQVETSYLLWRQLIRMSLDLAVVAVFTVCMVYIAFFENTWSTVSMRFVPSVLGWVVFFSSLFVFEPIYELYVGITAGQWPSWATRRVIGPGGQGELQLEDTDELRARQDGGAETEDEKLSEKRKSKLLRFNRLATDFKMRRRLKFGQGFVRASLVRLVYWHHLLRHNVHRLCSRPSFALATVVWNFAWSVSWCATLYRWRRETFDEPWNFHLIMTSEYAMQEFFLSAATLEFLMTFLQQTEVLPMLLWPSFWVEMVTLPPLNVLFYICFDPFFHMRRTAAELLLLTGCLRWIKTFFMTRFISTSVVWGNATKGHVVQLVLGIIFLLTSFASAMFTSDGINPDNIGDTERELYTLRELFNFWYFGVVTMSTVGYGDISPRTIWGQCFCIAFIVTSLIWVPSEFGRLIESFTSQRKVWGRLPLRIDHTSFVLLLGDVEPAQLSAFLQEVRLRRAMPPKIVVLSLRQFEDYRNQMEEAQSGQLRLCLVTGEAGIGGDPADLLMVQPHHSEGVFLLSSPSALTAYYDRQTLTRLLSLLRLKVDPQHVSVQLCTDVCANIIGSMGCLNYSILSDLKMGLIAKSICGHSGIIPLICNLSGSAYPDVPIGELTKQFGKETIPYLSEYVRGALHSLYAFRVPACMVGLPFEEVCLGLYYCANIICVGIQRDSSDLAPPIEETPCVCSGPTCFSSLRPLCKKMSPCAARRRRAAGNASPHSSCCRSRSDATVSVRLPPSAIINGSAPETVCGDGRPEEDPAGPNAGRTSLHVGFSPSFTWRAERLSASPVELRRRGSEASGSAPVSSTDAPGDASSSAAAAAEETRHRPPSLWRRVTHRDAPFGSGRWAPTRTIRGSRVGGASAASFGAPSRDELHDKQRSADYGPSYSRIQSPLSSQEIAFWVNPAGKNYRLHSGDKCVIIAPSVGAAEFLASATVVPWSQVLSSPLGRFVDLIATQPARAAVQAAGQAVAFAADAKEVVNVAITATKDVVGTVAKVGSDEKGSSASGFFTGDELAVKHEGTLKTNASGRPAKARKNRRPGNSSAEQQSPVYGLTRPDPKSTRSPGGPLETGGATAVGDKPQRSSSRRLGPRTSGLVQESQPLGGLQRISSIPETDERRRTLSGREMRTHAATESIDMAQRGLAEERARRDHDWDAGTGSGGGASRPSRDRVQSNKGPKQFSESARPSMAPAAFPSEAAPAAPGLGDARSSRASSRERSTEERISLPSPGGDVRYAAGPSPGSPASASLRAVDGDSGSSRAPDSPQSAPAMRSCLRRPQAPPAQETCAPPAGSVNTLSLAEIPCSPSCSSESSSRRASLGVSSTASQEDGSARAARRGASVQPASSLAQAGPCPLRDRSASAGPPGPPFLAPPADEETRRTHGVAPHSGSAGAGSQGQSPFQLSPLNQPAKGDSEPVKMSPPGSEQRHPCRVAALDLQSIGTVWAQAQAGDNYAEATLRAVKAFLAEREREKDGLQHWQSWASIPAAIPTPLPLREGRTAEGNVSAAAGASAVFRKLFTTSVAGHEYHKVPSWNDELDEEAVIPVVHVGDEADFDSDAHSLDLQSTGPAQVAEEAIPQAPAHAELESARPSERVDAGASARALDDGKLGRGESAGEALPHLSDRGDLPGAHDERDGHEPPPVGPALGDADEPSSDESDMLAAEPRVALSHDVFATSYLEARRLVFAVRDNPLILICGWPKYLGRLLMKIEAIGGWNVIILTAEAPPPWADLRYVLPFRRFTAIIRARPLSEVNLVRAGVLDAKRFFIFPLGLDSTASASDESIAQQDDRNVILVYLQIKNLLLQKADMLARVRPGSMRHLQPLQYRANTALPSSIALSAAQALLGYMHQASAKSTDSRDSSPCRRPFPRPVAELHHEIHRALLQRQAVHGRSPLPASDDEASEQSFASSWLASRGSDRGDTPRAASPPTPDCPGVELAGVAGGRSELEAAPAATDASSGSACAWALRSPRPRLFSRAEEQCALPASPKADSQTPARSSSSCSRGARAPESGGESDGEVRGAPTAGFERPHGPAAIQFAPGPKTPDSRAEGTPAFGLTRQERGPESVASEPTRGKKTPAVVKGAARRNACVSGGGRETEALMLELHDQNNWRFVNDVEWIDRNVKDYPCYSSATYLLSPEYINGNLFADRMNFAVLTQHPAISPHSITPQFLSELIGYAFTGNWPGIELEDIPPTSLEDGLTFGDLFRTLLLDSKKIAVGLYRCGVGSLRNYVYTCPSHKCILQPTDRVFVIPMGIPRPRLSPEKVIRRVNAYLAKQVGV</sequence>
<evidence type="ECO:0000313" key="15">
    <source>
        <dbReference type="EMBL" id="PFH32987.1"/>
    </source>
</evidence>
<proteinExistence type="predicted"/>
<evidence type="ECO:0000256" key="9">
    <source>
        <dbReference type="ARBA" id="ARBA00023136"/>
    </source>
</evidence>
<keyword evidence="5" id="KW-0631">Potassium channel</keyword>
<dbReference type="Proteomes" id="UP000224006">
    <property type="component" value="Chromosome VIII"/>
</dbReference>
<keyword evidence="8" id="KW-0406">Ion transport</keyword>
<evidence type="ECO:0000256" key="6">
    <source>
        <dbReference type="ARBA" id="ARBA00022958"/>
    </source>
</evidence>
<feature type="region of interest" description="Disordered" evidence="11">
    <location>
        <begin position="736"/>
        <end position="763"/>
    </location>
</feature>
<accession>A0A2A9MBJ2</accession>
<feature type="compositionally biased region" description="Polar residues" evidence="11">
    <location>
        <begin position="1034"/>
        <end position="1044"/>
    </location>
</feature>
<dbReference type="KEGG" id="bbes:BESB_081860"/>
<dbReference type="PANTHER" id="PTHR10027">
    <property type="entry name" value="CALCIUM-ACTIVATED POTASSIUM CHANNEL ALPHA CHAIN"/>
    <property type="match status" value="1"/>
</dbReference>
<feature type="domain" description="Potassium channel" evidence="14">
    <location>
        <begin position="338"/>
        <end position="401"/>
    </location>
</feature>
<feature type="region of interest" description="Disordered" evidence="11">
    <location>
        <begin position="781"/>
        <end position="881"/>
    </location>
</feature>
<keyword evidence="9 12" id="KW-0472">Membrane</keyword>
<evidence type="ECO:0000256" key="3">
    <source>
        <dbReference type="ARBA" id="ARBA00022538"/>
    </source>
</evidence>
<evidence type="ECO:0000256" key="1">
    <source>
        <dbReference type="ARBA" id="ARBA00004141"/>
    </source>
</evidence>
<keyword evidence="6" id="KW-0630">Potassium</keyword>
<dbReference type="GO" id="GO:0016020">
    <property type="term" value="C:membrane"/>
    <property type="evidence" value="ECO:0007669"/>
    <property type="project" value="UniProtKB-SubCell"/>
</dbReference>
<feature type="region of interest" description="Disordered" evidence="11">
    <location>
        <begin position="1975"/>
        <end position="2074"/>
    </location>
</feature>
<keyword evidence="2" id="KW-0813">Transport</keyword>
<feature type="transmembrane region" description="Helical" evidence="12">
    <location>
        <begin position="382"/>
        <end position="400"/>
    </location>
</feature>
<name>A0A2A9MBJ2_BESBE</name>
<feature type="transmembrane region" description="Helical" evidence="12">
    <location>
        <begin position="49"/>
        <end position="66"/>
    </location>
</feature>
<feature type="compositionally biased region" description="Low complexity" evidence="11">
    <location>
        <begin position="1299"/>
        <end position="1317"/>
    </location>
</feature>
<protein>
    <submittedName>
        <fullName evidence="15">Ion channel protein</fullName>
    </submittedName>
</protein>
<keyword evidence="4 12" id="KW-0812">Transmembrane</keyword>
<dbReference type="InterPro" id="IPR003929">
    <property type="entry name" value="K_chnl_BK_asu"/>
</dbReference>
<comment type="subcellular location">
    <subcellularLocation>
        <location evidence="1">Membrane</location>
        <topology evidence="1">Multi-pass membrane protein</topology>
    </subcellularLocation>
</comment>
<feature type="domain" description="Calcium-activated potassium channel BK alpha subunit" evidence="13">
    <location>
        <begin position="569"/>
        <end position="662"/>
    </location>
</feature>
<evidence type="ECO:0000259" key="14">
    <source>
        <dbReference type="Pfam" id="PF07885"/>
    </source>
</evidence>
<keyword evidence="7 12" id="KW-1133">Transmembrane helix</keyword>
<keyword evidence="16" id="KW-1185">Reference proteome</keyword>
<feature type="compositionally biased region" description="Basic and acidic residues" evidence="11">
    <location>
        <begin position="1109"/>
        <end position="1125"/>
    </location>
</feature>
<feature type="compositionally biased region" description="Polar residues" evidence="11">
    <location>
        <begin position="1250"/>
        <end position="1261"/>
    </location>
</feature>
<dbReference type="STRING" id="94643.A0A2A9MBJ2"/>
<evidence type="ECO:0000256" key="12">
    <source>
        <dbReference type="SAM" id="Phobius"/>
    </source>
</evidence>
<reference evidence="15 16" key="1">
    <citation type="submission" date="2017-09" db="EMBL/GenBank/DDBJ databases">
        <title>Genome sequencing of Besnoitia besnoiti strain Bb-Ger1.</title>
        <authorList>
            <person name="Schares G."/>
            <person name="Venepally P."/>
            <person name="Lorenzi H.A."/>
        </authorList>
    </citation>
    <scope>NUCLEOTIDE SEQUENCE [LARGE SCALE GENOMIC DNA]</scope>
    <source>
        <strain evidence="15 16">Bb-Ger1</strain>
    </source>
</reference>
<evidence type="ECO:0000256" key="2">
    <source>
        <dbReference type="ARBA" id="ARBA00022448"/>
    </source>
</evidence>
<dbReference type="Gene3D" id="1.10.287.70">
    <property type="match status" value="1"/>
</dbReference>
<feature type="transmembrane region" description="Helical" evidence="12">
    <location>
        <begin position="316"/>
        <end position="338"/>
    </location>
</feature>
<feature type="transmembrane region" description="Helical" evidence="12">
    <location>
        <begin position="20"/>
        <end position="37"/>
    </location>
</feature>
<feature type="compositionally biased region" description="Low complexity" evidence="11">
    <location>
        <begin position="1230"/>
        <end position="1242"/>
    </location>
</feature>
<feature type="transmembrane region" description="Helical" evidence="12">
    <location>
        <begin position="359"/>
        <end position="376"/>
    </location>
</feature>
<feature type="compositionally biased region" description="Basic and acidic residues" evidence="11">
    <location>
        <begin position="1137"/>
        <end position="1149"/>
    </location>
</feature>
<gene>
    <name evidence="15" type="ORF">BESB_081860</name>
</gene>
<feature type="transmembrane region" description="Helical" evidence="12">
    <location>
        <begin position="251"/>
        <end position="271"/>
    </location>
</feature>
<feature type="region of interest" description="Disordered" evidence="11">
    <location>
        <begin position="1014"/>
        <end position="1422"/>
    </location>
</feature>
<dbReference type="InterPro" id="IPR013099">
    <property type="entry name" value="K_chnl_dom"/>
</dbReference>
<dbReference type="OrthoDB" id="10035564at2759"/>
<feature type="compositionally biased region" description="Polar residues" evidence="11">
    <location>
        <begin position="1168"/>
        <end position="1179"/>
    </location>
</feature>
<feature type="compositionally biased region" description="Polar residues" evidence="11">
    <location>
        <begin position="792"/>
        <end position="802"/>
    </location>
</feature>
<dbReference type="Pfam" id="PF03493">
    <property type="entry name" value="BK_channel_a"/>
    <property type="match status" value="1"/>
</dbReference>
<dbReference type="EMBL" id="NWUJ01000009">
    <property type="protein sequence ID" value="PFH32987.1"/>
    <property type="molecule type" value="Genomic_DNA"/>
</dbReference>
<organism evidence="15 16">
    <name type="scientific">Besnoitia besnoiti</name>
    <name type="common">Apicomplexan protozoan</name>
    <dbReference type="NCBI Taxonomy" id="94643"/>
    <lineage>
        <taxon>Eukaryota</taxon>
        <taxon>Sar</taxon>
        <taxon>Alveolata</taxon>
        <taxon>Apicomplexa</taxon>
        <taxon>Conoidasida</taxon>
        <taxon>Coccidia</taxon>
        <taxon>Eucoccidiorida</taxon>
        <taxon>Eimeriorina</taxon>
        <taxon>Sarcocystidae</taxon>
        <taxon>Besnoitia</taxon>
    </lineage>
</organism>
<feature type="region of interest" description="Disordered" evidence="11">
    <location>
        <begin position="1883"/>
        <end position="1932"/>
    </location>
</feature>
<evidence type="ECO:0000256" key="11">
    <source>
        <dbReference type="SAM" id="MobiDB-lite"/>
    </source>
</evidence>
<evidence type="ECO:0000256" key="4">
    <source>
        <dbReference type="ARBA" id="ARBA00022692"/>
    </source>
</evidence>
<evidence type="ECO:0000256" key="8">
    <source>
        <dbReference type="ARBA" id="ARBA00023065"/>
    </source>
</evidence>
<feature type="region of interest" description="Disordered" evidence="11">
    <location>
        <begin position="1576"/>
        <end position="1654"/>
    </location>
</feature>
<dbReference type="SUPFAM" id="SSF81324">
    <property type="entry name" value="Voltage-gated potassium channels"/>
    <property type="match status" value="1"/>
</dbReference>
<keyword evidence="3" id="KW-0633">Potassium transport</keyword>
<feature type="compositionally biased region" description="Low complexity" evidence="11">
    <location>
        <begin position="849"/>
        <end position="863"/>
    </location>
</feature>
<feature type="compositionally biased region" description="Low complexity" evidence="11">
    <location>
        <begin position="1989"/>
        <end position="2001"/>
    </location>
</feature>
<dbReference type="PANTHER" id="PTHR10027:SF10">
    <property type="entry name" value="SLOWPOKE 2, ISOFORM D"/>
    <property type="match status" value="1"/>
</dbReference>
<evidence type="ECO:0000256" key="7">
    <source>
        <dbReference type="ARBA" id="ARBA00022989"/>
    </source>
</evidence>
<dbReference type="GO" id="GO:0005267">
    <property type="term" value="F:potassium channel activity"/>
    <property type="evidence" value="ECO:0007669"/>
    <property type="project" value="UniProtKB-KW"/>
</dbReference>
<feature type="compositionally biased region" description="Basic and acidic residues" evidence="11">
    <location>
        <begin position="864"/>
        <end position="874"/>
    </location>
</feature>
<dbReference type="InterPro" id="IPR047871">
    <property type="entry name" value="K_chnl_Slo-like"/>
</dbReference>
<comment type="caution">
    <text evidence="15">The sequence shown here is derived from an EMBL/GenBank/DDBJ whole genome shotgun (WGS) entry which is preliminary data.</text>
</comment>
<evidence type="ECO:0000256" key="5">
    <source>
        <dbReference type="ARBA" id="ARBA00022826"/>
    </source>
</evidence>
<feature type="compositionally biased region" description="Acidic residues" evidence="11">
    <location>
        <begin position="1642"/>
        <end position="1652"/>
    </location>
</feature>
<dbReference type="Pfam" id="PF07885">
    <property type="entry name" value="Ion_trans_2"/>
    <property type="match status" value="1"/>
</dbReference>
<feature type="compositionally biased region" description="Low complexity" evidence="11">
    <location>
        <begin position="1181"/>
        <end position="1197"/>
    </location>
</feature>
<dbReference type="VEuPathDB" id="ToxoDB:BESB_081860"/>
<dbReference type="RefSeq" id="XP_029216996.1">
    <property type="nucleotide sequence ID" value="XM_029366536.1"/>
</dbReference>
<feature type="compositionally biased region" description="Basic and acidic residues" evidence="11">
    <location>
        <begin position="1577"/>
        <end position="1589"/>
    </location>
</feature>
<dbReference type="GeneID" id="40313112"/>
<evidence type="ECO:0000313" key="16">
    <source>
        <dbReference type="Proteomes" id="UP000224006"/>
    </source>
</evidence>